<comment type="caution">
    <text evidence="2">The sequence shown here is derived from an EMBL/GenBank/DDBJ whole genome shotgun (WGS) entry which is preliminary data.</text>
</comment>
<name>A0A7W4J1F9_9PROT</name>
<evidence type="ECO:0008006" key="4">
    <source>
        <dbReference type="Google" id="ProtNLM"/>
    </source>
</evidence>
<dbReference type="InterPro" id="IPR010985">
    <property type="entry name" value="Ribbon_hlx_hlx"/>
</dbReference>
<proteinExistence type="predicted"/>
<evidence type="ECO:0000313" key="2">
    <source>
        <dbReference type="EMBL" id="MBB2172882.1"/>
    </source>
</evidence>
<dbReference type="Gene3D" id="1.10.1220.10">
    <property type="entry name" value="Met repressor-like"/>
    <property type="match status" value="1"/>
</dbReference>
<dbReference type="EMBL" id="JABEQE010000010">
    <property type="protein sequence ID" value="MBB2172882.1"/>
    <property type="molecule type" value="Genomic_DNA"/>
</dbReference>
<dbReference type="Proteomes" id="UP000577891">
    <property type="component" value="Unassembled WGS sequence"/>
</dbReference>
<evidence type="ECO:0000313" key="3">
    <source>
        <dbReference type="Proteomes" id="UP000577891"/>
    </source>
</evidence>
<dbReference type="RefSeq" id="WP_182979408.1">
    <property type="nucleotide sequence ID" value="NZ_BAABGB010000005.1"/>
</dbReference>
<dbReference type="GO" id="GO:0006355">
    <property type="term" value="P:regulation of DNA-templated transcription"/>
    <property type="evidence" value="ECO:0007669"/>
    <property type="project" value="InterPro"/>
</dbReference>
<feature type="coiled-coil region" evidence="1">
    <location>
        <begin position="38"/>
        <end position="93"/>
    </location>
</feature>
<evidence type="ECO:0000256" key="1">
    <source>
        <dbReference type="SAM" id="Coils"/>
    </source>
</evidence>
<keyword evidence="3" id="KW-1185">Reference proteome</keyword>
<accession>A0A7W4J1F9</accession>
<gene>
    <name evidence="2" type="ORF">HLH35_12255</name>
</gene>
<protein>
    <recommendedName>
        <fullName evidence="4">Arc-like DNA binding domain-containing protein</fullName>
    </recommendedName>
</protein>
<sequence>MSESTSDTWFKLRLSPSLRKRLEDEAAQHGITLTAEILARLESTLSGADKRIDDLERLTSDEEFGNRALWKHFSDLYDEIERLKSEVEAVKERLGH</sequence>
<dbReference type="AlphaFoldDB" id="A0A7W4J1F9"/>
<keyword evidence="1" id="KW-0175">Coiled coil</keyword>
<reference evidence="2 3" key="1">
    <citation type="submission" date="2020-04" db="EMBL/GenBank/DDBJ databases">
        <title>Description of novel Gluconacetobacter.</title>
        <authorList>
            <person name="Sombolestani A."/>
        </authorList>
    </citation>
    <scope>NUCLEOTIDE SEQUENCE [LARGE SCALE GENOMIC DNA]</scope>
    <source>
        <strain evidence="2 3">LMG 27724</strain>
    </source>
</reference>
<dbReference type="InterPro" id="IPR013321">
    <property type="entry name" value="Arc_rbn_hlx_hlx"/>
</dbReference>
<organism evidence="2 3">
    <name type="scientific">Gluconacetobacter asukensis</name>
    <dbReference type="NCBI Taxonomy" id="1017181"/>
    <lineage>
        <taxon>Bacteria</taxon>
        <taxon>Pseudomonadati</taxon>
        <taxon>Pseudomonadota</taxon>
        <taxon>Alphaproteobacteria</taxon>
        <taxon>Acetobacterales</taxon>
        <taxon>Acetobacteraceae</taxon>
        <taxon>Gluconacetobacter</taxon>
    </lineage>
</organism>
<dbReference type="SUPFAM" id="SSF47598">
    <property type="entry name" value="Ribbon-helix-helix"/>
    <property type="match status" value="1"/>
</dbReference>